<gene>
    <name evidence="2" type="ORF">SAMN04488074_11199</name>
</gene>
<reference evidence="3" key="1">
    <citation type="submission" date="2016-10" db="EMBL/GenBank/DDBJ databases">
        <authorList>
            <person name="Varghese N."/>
            <person name="Submissions S."/>
        </authorList>
    </citation>
    <scope>NUCLEOTIDE SEQUENCE [LARGE SCALE GENOMIC DNA]</scope>
    <source>
        <strain evidence="3">DSM 44796</strain>
    </source>
</reference>
<organism evidence="2 3">
    <name type="scientific">Lentzea albidocapillata subsp. violacea</name>
    <dbReference type="NCBI Taxonomy" id="128104"/>
    <lineage>
        <taxon>Bacteria</taxon>
        <taxon>Bacillati</taxon>
        <taxon>Actinomycetota</taxon>
        <taxon>Actinomycetes</taxon>
        <taxon>Pseudonocardiales</taxon>
        <taxon>Pseudonocardiaceae</taxon>
        <taxon>Lentzea</taxon>
    </lineage>
</organism>
<feature type="transmembrane region" description="Helical" evidence="1">
    <location>
        <begin position="18"/>
        <end position="36"/>
    </location>
</feature>
<keyword evidence="1" id="KW-1133">Transmembrane helix</keyword>
<accession>A0A1G9KCC0</accession>
<protein>
    <submittedName>
        <fullName evidence="2">Uncharacterized protein</fullName>
    </submittedName>
</protein>
<name>A0A1G9KCC0_9PSEU</name>
<keyword evidence="1" id="KW-0812">Transmembrane</keyword>
<dbReference type="EMBL" id="FNET01000011">
    <property type="protein sequence ID" value="SDL47219.1"/>
    <property type="molecule type" value="Genomic_DNA"/>
</dbReference>
<evidence type="ECO:0000256" key="1">
    <source>
        <dbReference type="SAM" id="Phobius"/>
    </source>
</evidence>
<dbReference type="Proteomes" id="UP000199682">
    <property type="component" value="Unassembled WGS sequence"/>
</dbReference>
<sequence length="41" mass="4153">MRLALVLAQENGLATGDLALGVAGVLALAAVIVVALKRRKP</sequence>
<dbReference type="RefSeq" id="WP_256334903.1">
    <property type="nucleotide sequence ID" value="NZ_FNET01000011.1"/>
</dbReference>
<keyword evidence="1" id="KW-0472">Membrane</keyword>
<proteinExistence type="predicted"/>
<evidence type="ECO:0000313" key="3">
    <source>
        <dbReference type="Proteomes" id="UP000199682"/>
    </source>
</evidence>
<dbReference type="AlphaFoldDB" id="A0A1G9KCC0"/>
<evidence type="ECO:0000313" key="2">
    <source>
        <dbReference type="EMBL" id="SDL47219.1"/>
    </source>
</evidence>